<evidence type="ECO:0000313" key="2">
    <source>
        <dbReference type="Proteomes" id="UP001501759"/>
    </source>
</evidence>
<dbReference type="Proteomes" id="UP001501759">
    <property type="component" value="Unassembled WGS sequence"/>
</dbReference>
<evidence type="ECO:0000313" key="1">
    <source>
        <dbReference type="EMBL" id="GAA5035759.1"/>
    </source>
</evidence>
<organism evidence="1 2">
    <name type="scientific">Streptomyces siamensis</name>
    <dbReference type="NCBI Taxonomy" id="1274986"/>
    <lineage>
        <taxon>Bacteria</taxon>
        <taxon>Bacillati</taxon>
        <taxon>Actinomycetota</taxon>
        <taxon>Actinomycetes</taxon>
        <taxon>Kitasatosporales</taxon>
        <taxon>Streptomycetaceae</taxon>
        <taxon>Streptomyces</taxon>
    </lineage>
</organism>
<accession>A0ABP9JQ21</accession>
<gene>
    <name evidence="1" type="ORF">GCM10023335_81920</name>
</gene>
<comment type="caution">
    <text evidence="1">The sequence shown here is derived from an EMBL/GenBank/DDBJ whole genome shotgun (WGS) entry which is preliminary data.</text>
</comment>
<name>A0ABP9JQ21_9ACTN</name>
<protein>
    <submittedName>
        <fullName evidence="1">Uncharacterized protein</fullName>
    </submittedName>
</protein>
<dbReference type="EMBL" id="BAABKB010000045">
    <property type="protein sequence ID" value="GAA5035759.1"/>
    <property type="molecule type" value="Genomic_DNA"/>
</dbReference>
<sequence>MLRARLLDLSAGIPTRLPGAALHKLIPRPDHPRAWQQPGWSGRGYSDPRCLMVPGSLCCVFTASQRQLTIRYQNGSDAVTSAGAEWPNDGLDVAGVDGGLWVRGEDYMAGWREARETADRLNRALLCVGFELSAVRAVAATNEEGRGVVRLAGWPDTVDRLARFLEACADGDGGAA</sequence>
<reference evidence="2" key="1">
    <citation type="journal article" date="2019" name="Int. J. Syst. Evol. Microbiol.">
        <title>The Global Catalogue of Microorganisms (GCM) 10K type strain sequencing project: providing services to taxonomists for standard genome sequencing and annotation.</title>
        <authorList>
            <consortium name="The Broad Institute Genomics Platform"/>
            <consortium name="The Broad Institute Genome Sequencing Center for Infectious Disease"/>
            <person name="Wu L."/>
            <person name="Ma J."/>
        </authorList>
    </citation>
    <scope>NUCLEOTIDE SEQUENCE [LARGE SCALE GENOMIC DNA]</scope>
    <source>
        <strain evidence="2">JCM 18409</strain>
    </source>
</reference>
<keyword evidence="2" id="KW-1185">Reference proteome</keyword>
<proteinExistence type="predicted"/>